<evidence type="ECO:0000256" key="1">
    <source>
        <dbReference type="SAM" id="Phobius"/>
    </source>
</evidence>
<dbReference type="EMBL" id="CP002546">
    <property type="protein sequence ID" value="ADY60945.1"/>
    <property type="molecule type" value="Genomic_DNA"/>
</dbReference>
<keyword evidence="3" id="KW-1185">Reference proteome</keyword>
<feature type="transmembrane region" description="Helical" evidence="1">
    <location>
        <begin position="313"/>
        <end position="331"/>
    </location>
</feature>
<keyword evidence="1" id="KW-0472">Membrane</keyword>
<keyword evidence="1" id="KW-0812">Transmembrane</keyword>
<evidence type="ECO:0008006" key="4">
    <source>
        <dbReference type="Google" id="ProtNLM"/>
    </source>
</evidence>
<dbReference type="KEGG" id="pbs:Plabr_3348"/>
<dbReference type="Proteomes" id="UP000006860">
    <property type="component" value="Chromosome"/>
</dbReference>
<dbReference type="STRING" id="756272.Plabr_3348"/>
<name>F0SL62_RUBBR</name>
<reference evidence="3" key="1">
    <citation type="submission" date="2011-02" db="EMBL/GenBank/DDBJ databases">
        <title>The complete genome of Planctomyces brasiliensis DSM 5305.</title>
        <authorList>
            <person name="Lucas S."/>
            <person name="Copeland A."/>
            <person name="Lapidus A."/>
            <person name="Bruce D."/>
            <person name="Goodwin L."/>
            <person name="Pitluck S."/>
            <person name="Kyrpides N."/>
            <person name="Mavromatis K."/>
            <person name="Pagani I."/>
            <person name="Ivanova N."/>
            <person name="Ovchinnikova G."/>
            <person name="Lu M."/>
            <person name="Detter J.C."/>
            <person name="Han C."/>
            <person name="Land M."/>
            <person name="Hauser L."/>
            <person name="Markowitz V."/>
            <person name="Cheng J.-F."/>
            <person name="Hugenholtz P."/>
            <person name="Woyke T."/>
            <person name="Wu D."/>
            <person name="Tindall B."/>
            <person name="Pomrenke H.G."/>
            <person name="Brambilla E."/>
            <person name="Klenk H.-P."/>
            <person name="Eisen J.A."/>
        </authorList>
    </citation>
    <scope>NUCLEOTIDE SEQUENCE [LARGE SCALE GENOMIC DNA]</scope>
    <source>
        <strain evidence="3">ATCC 49424 / DSM 5305 / JCM 21570 / NBRC 103401 / IFAM 1448</strain>
    </source>
</reference>
<feature type="transmembrane region" description="Helical" evidence="1">
    <location>
        <begin position="239"/>
        <end position="260"/>
    </location>
</feature>
<feature type="transmembrane region" description="Helical" evidence="1">
    <location>
        <begin position="188"/>
        <end position="219"/>
    </location>
</feature>
<dbReference type="AlphaFoldDB" id="F0SL62"/>
<accession>F0SL62</accession>
<feature type="transmembrane region" description="Helical" evidence="1">
    <location>
        <begin position="24"/>
        <end position="48"/>
    </location>
</feature>
<feature type="transmembrane region" description="Helical" evidence="1">
    <location>
        <begin position="147"/>
        <end position="168"/>
    </location>
</feature>
<evidence type="ECO:0000313" key="3">
    <source>
        <dbReference type="Proteomes" id="UP000006860"/>
    </source>
</evidence>
<protein>
    <recommendedName>
        <fullName evidence="4">Transmembrane protein</fullName>
    </recommendedName>
</protein>
<organism evidence="2 3">
    <name type="scientific">Rubinisphaera brasiliensis (strain ATCC 49424 / DSM 5305 / JCM 21570 / IAM 15109 / NBRC 103401 / IFAM 1448)</name>
    <name type="common">Planctomyces brasiliensis</name>
    <dbReference type="NCBI Taxonomy" id="756272"/>
    <lineage>
        <taxon>Bacteria</taxon>
        <taxon>Pseudomonadati</taxon>
        <taxon>Planctomycetota</taxon>
        <taxon>Planctomycetia</taxon>
        <taxon>Planctomycetales</taxon>
        <taxon>Planctomycetaceae</taxon>
        <taxon>Rubinisphaera</taxon>
    </lineage>
</organism>
<proteinExistence type="predicted"/>
<feature type="transmembrane region" description="Helical" evidence="1">
    <location>
        <begin position="106"/>
        <end position="126"/>
    </location>
</feature>
<sequence>MDVQEPFLETGFQRWRRLFPWLHLLRVPLIAGTQQILVVGFVASYFLMTLDLLTIGYSSHAELPDMVTLAASPTTSWLSLAAPNTTLYILFEIWGGQEQSMFQLNMLLSLVIYAFVGLVIGRMAAGRFTTGHQPCLEHSVLFGFRKLPSFALSLLFPAIALVLMYAAIRGLLALEFIPTVGPWIAGATYGLALLLMAIAIVLMFGLIIGWPLLIATLSVENSDGFDAWSRSFDYVSSRLVPMFLAFALTTGLGLIVLGFLGELATLTFYLTDEFQARVLGVADSEITDRAASTFQTGPTGFQNLWRTLVTSLVNGYMLTLYWSAVIGVYLLTRFSVDRIPLDEFRATKTASSDS</sequence>
<gene>
    <name evidence="2" type="ordered locus">Plabr_3348</name>
</gene>
<keyword evidence="1" id="KW-1133">Transmembrane helix</keyword>
<dbReference type="HOGENOM" id="CLU_705764_0_0_0"/>
<evidence type="ECO:0000313" key="2">
    <source>
        <dbReference type="EMBL" id="ADY60945.1"/>
    </source>
</evidence>